<organism evidence="2 3">
    <name type="scientific">Ignelater luminosus</name>
    <name type="common">Cucubano</name>
    <name type="synonym">Pyrophorus luminosus</name>
    <dbReference type="NCBI Taxonomy" id="2038154"/>
    <lineage>
        <taxon>Eukaryota</taxon>
        <taxon>Metazoa</taxon>
        <taxon>Ecdysozoa</taxon>
        <taxon>Arthropoda</taxon>
        <taxon>Hexapoda</taxon>
        <taxon>Insecta</taxon>
        <taxon>Pterygota</taxon>
        <taxon>Neoptera</taxon>
        <taxon>Endopterygota</taxon>
        <taxon>Coleoptera</taxon>
        <taxon>Polyphaga</taxon>
        <taxon>Elateriformia</taxon>
        <taxon>Elateroidea</taxon>
        <taxon>Elateridae</taxon>
        <taxon>Agrypninae</taxon>
        <taxon>Pyrophorini</taxon>
        <taxon>Ignelater</taxon>
    </lineage>
</organism>
<evidence type="ECO:0008006" key="4">
    <source>
        <dbReference type="Google" id="ProtNLM"/>
    </source>
</evidence>
<evidence type="ECO:0000256" key="1">
    <source>
        <dbReference type="SAM" id="MobiDB-lite"/>
    </source>
</evidence>
<protein>
    <recommendedName>
        <fullName evidence="4">HAT C-terminal dimerisation domain-containing protein</fullName>
    </recommendedName>
</protein>
<feature type="compositionally biased region" description="Polar residues" evidence="1">
    <location>
        <begin position="28"/>
        <end position="41"/>
    </location>
</feature>
<feature type="region of interest" description="Disordered" evidence="1">
    <location>
        <begin position="28"/>
        <end position="51"/>
    </location>
</feature>
<proteinExistence type="predicted"/>
<reference evidence="2" key="1">
    <citation type="submission" date="2019-08" db="EMBL/GenBank/DDBJ databases">
        <title>The genome of the North American firefly Photinus pyralis.</title>
        <authorList>
            <consortium name="Photinus pyralis genome working group"/>
            <person name="Fallon T.R."/>
            <person name="Sander Lower S.E."/>
            <person name="Weng J.-K."/>
        </authorList>
    </citation>
    <scope>NUCLEOTIDE SEQUENCE</scope>
    <source>
        <strain evidence="2">TRF0915ILg1</strain>
        <tissue evidence="2">Whole body</tissue>
    </source>
</reference>
<gene>
    <name evidence="2" type="ORF">ILUMI_22030</name>
</gene>
<comment type="caution">
    <text evidence="2">The sequence shown here is derived from an EMBL/GenBank/DDBJ whole genome shotgun (WGS) entry which is preliminary data.</text>
</comment>
<sequence length="208" mass="23843">MMNFFTDELQTDRARQYVLLEGLVSDCNTSSDESARSSSVQSKHKRTDEPGQSIHTSFWECYDKVVAENFTDDHSGTASTLKNTIASDLDKYLSMKTIKRTDNPFAWWATHKSKFSECIVKLAAKHAKGWVLEKAEIGLLEIWERKILQAIYGGINTEVEWRRRTNEELENIYKESKITTVIKTHGYCIENQSSKEEKVDHVKDGVAV</sequence>
<keyword evidence="3" id="KW-1185">Reference proteome</keyword>
<dbReference type="OrthoDB" id="1607513at2759"/>
<evidence type="ECO:0000313" key="2">
    <source>
        <dbReference type="EMBL" id="KAF2884141.1"/>
    </source>
</evidence>
<evidence type="ECO:0000313" key="3">
    <source>
        <dbReference type="Proteomes" id="UP000801492"/>
    </source>
</evidence>
<accession>A0A8K0CFA6</accession>
<dbReference type="AlphaFoldDB" id="A0A8K0CFA6"/>
<dbReference type="EMBL" id="VTPC01090219">
    <property type="protein sequence ID" value="KAF2884141.1"/>
    <property type="molecule type" value="Genomic_DNA"/>
</dbReference>
<dbReference type="Proteomes" id="UP000801492">
    <property type="component" value="Unassembled WGS sequence"/>
</dbReference>
<name>A0A8K0CFA6_IGNLU</name>